<gene>
    <name evidence="1" type="ORF">M9Y10_016956</name>
</gene>
<dbReference type="EMBL" id="JAPFFF010000021">
    <property type="protein sequence ID" value="KAK8854394.1"/>
    <property type="molecule type" value="Genomic_DNA"/>
</dbReference>
<evidence type="ECO:0000313" key="2">
    <source>
        <dbReference type="Proteomes" id="UP001470230"/>
    </source>
</evidence>
<accession>A0ABR2HXL8</accession>
<sequence>MIYKLHNNQRPPFTHHIPDCYRKLIEKFWLQDMYERPSFTEIVEYLGTNESFKEGIDVDAFLNYINYVDGHLPLEIQRKVFTKFDDIDSIKKIN</sequence>
<protein>
    <recommendedName>
        <fullName evidence="3">Serine-threonine/tyrosine-protein kinase catalytic domain-containing protein</fullName>
    </recommendedName>
</protein>
<dbReference type="SUPFAM" id="SSF56112">
    <property type="entry name" value="Protein kinase-like (PK-like)"/>
    <property type="match status" value="1"/>
</dbReference>
<comment type="caution">
    <text evidence="1">The sequence shown here is derived from an EMBL/GenBank/DDBJ whole genome shotgun (WGS) entry which is preliminary data.</text>
</comment>
<dbReference type="Gene3D" id="1.10.510.10">
    <property type="entry name" value="Transferase(Phosphotransferase) domain 1"/>
    <property type="match status" value="1"/>
</dbReference>
<evidence type="ECO:0008006" key="3">
    <source>
        <dbReference type="Google" id="ProtNLM"/>
    </source>
</evidence>
<organism evidence="1 2">
    <name type="scientific">Tritrichomonas musculus</name>
    <dbReference type="NCBI Taxonomy" id="1915356"/>
    <lineage>
        <taxon>Eukaryota</taxon>
        <taxon>Metamonada</taxon>
        <taxon>Parabasalia</taxon>
        <taxon>Tritrichomonadida</taxon>
        <taxon>Tritrichomonadidae</taxon>
        <taxon>Tritrichomonas</taxon>
    </lineage>
</organism>
<evidence type="ECO:0000313" key="1">
    <source>
        <dbReference type="EMBL" id="KAK8854394.1"/>
    </source>
</evidence>
<keyword evidence="2" id="KW-1185">Reference proteome</keyword>
<proteinExistence type="predicted"/>
<dbReference type="Proteomes" id="UP001470230">
    <property type="component" value="Unassembled WGS sequence"/>
</dbReference>
<dbReference type="InterPro" id="IPR011009">
    <property type="entry name" value="Kinase-like_dom_sf"/>
</dbReference>
<reference evidence="1 2" key="1">
    <citation type="submission" date="2024-04" db="EMBL/GenBank/DDBJ databases">
        <title>Tritrichomonas musculus Genome.</title>
        <authorList>
            <person name="Alves-Ferreira E."/>
            <person name="Grigg M."/>
            <person name="Lorenzi H."/>
            <person name="Galac M."/>
        </authorList>
    </citation>
    <scope>NUCLEOTIDE SEQUENCE [LARGE SCALE GENOMIC DNA]</scope>
    <source>
        <strain evidence="1 2">EAF2021</strain>
    </source>
</reference>
<name>A0ABR2HXL8_9EUKA</name>